<evidence type="ECO:0000256" key="1">
    <source>
        <dbReference type="ARBA" id="ARBA00007637"/>
    </source>
</evidence>
<comment type="caution">
    <text evidence="3">The sequence shown here is derived from an EMBL/GenBank/DDBJ whole genome shotgun (WGS) entry which is preliminary data.</text>
</comment>
<dbReference type="GO" id="GO:0006567">
    <property type="term" value="P:L-threonine catabolic process"/>
    <property type="evidence" value="ECO:0007669"/>
    <property type="project" value="TreeGrafter"/>
</dbReference>
<feature type="domain" description="NAD-dependent epimerase/dehydratase" evidence="2">
    <location>
        <begin position="7"/>
        <end position="263"/>
    </location>
</feature>
<protein>
    <submittedName>
        <fullName evidence="3">Epimerase</fullName>
    </submittedName>
</protein>
<evidence type="ECO:0000313" key="4">
    <source>
        <dbReference type="Proteomes" id="UP000179219"/>
    </source>
</evidence>
<dbReference type="InterPro" id="IPR036291">
    <property type="entry name" value="NAD(P)-bd_dom_sf"/>
</dbReference>
<dbReference type="InterPro" id="IPR001509">
    <property type="entry name" value="Epimerase_deHydtase"/>
</dbReference>
<sequence length="339" mass="38481">MNYKEPILVTGANGEVGHGLIPALSENKNLQVVAADINQLDLALKSKVDKFYKGSVTDSDFILELFRKYKFNTIFHLAAILSTGGEKDPDKAQFINTQGIANILCIANRVARDEKRTIKFVFPSTIAVYGIPSLNEKYKAGKITEDQYNNPKTMYGINKLYCEMLGNYYSQNYKMLEKRPVYRFIDFRCLRFPGIISALTIPSGGTSDYIPEMIHAAAQGKGYKSFVRPDTQIPFMVMPDAIKALILLSNAPKETLKNSVYNINSFSVKAEEIARIVNGVFPDSLITYKPDENRQKIVDSWPMDIDDSRAREDWGWCPDYDIKKAFENYLVPQIKNLYK</sequence>
<dbReference type="Gene3D" id="3.40.50.720">
    <property type="entry name" value="NAD(P)-binding Rossmann-like Domain"/>
    <property type="match status" value="1"/>
</dbReference>
<accession>A0A1F7X809</accession>
<dbReference type="SUPFAM" id="SSF51735">
    <property type="entry name" value="NAD(P)-binding Rossmann-fold domains"/>
    <property type="match status" value="1"/>
</dbReference>
<reference evidence="3 4" key="1">
    <citation type="journal article" date="2016" name="Nat. Commun.">
        <title>Thousands of microbial genomes shed light on interconnected biogeochemical processes in an aquifer system.</title>
        <authorList>
            <person name="Anantharaman K."/>
            <person name="Brown C.T."/>
            <person name="Hug L.A."/>
            <person name="Sharon I."/>
            <person name="Castelle C.J."/>
            <person name="Probst A.J."/>
            <person name="Thomas B.C."/>
            <person name="Singh A."/>
            <person name="Wilkins M.J."/>
            <person name="Karaoz U."/>
            <person name="Brodie E.L."/>
            <person name="Williams K.H."/>
            <person name="Hubbard S.S."/>
            <person name="Banfield J.F."/>
        </authorList>
    </citation>
    <scope>NUCLEOTIDE SEQUENCE [LARGE SCALE GENOMIC DNA]</scope>
</reference>
<gene>
    <name evidence="3" type="ORF">A2159_02255</name>
</gene>
<proteinExistence type="inferred from homology"/>
<evidence type="ECO:0000259" key="2">
    <source>
        <dbReference type="Pfam" id="PF01370"/>
    </source>
</evidence>
<name>A0A1F7X809_9BACT</name>
<comment type="similarity">
    <text evidence="1">Belongs to the NAD(P)-dependent epimerase/dehydratase family.</text>
</comment>
<dbReference type="Proteomes" id="UP000179219">
    <property type="component" value="Unassembled WGS sequence"/>
</dbReference>
<dbReference type="PANTHER" id="PTHR42687:SF1">
    <property type="entry name" value="L-THREONINE 3-DEHYDROGENASE, MITOCHONDRIAL"/>
    <property type="match status" value="1"/>
</dbReference>
<dbReference type="GO" id="GO:0008743">
    <property type="term" value="F:L-threonine 3-dehydrogenase activity"/>
    <property type="evidence" value="ECO:0007669"/>
    <property type="project" value="TreeGrafter"/>
</dbReference>
<organism evidence="3 4">
    <name type="scientific">Candidatus Woesebacteria bacterium RBG_13_34_9</name>
    <dbReference type="NCBI Taxonomy" id="1802477"/>
    <lineage>
        <taxon>Bacteria</taxon>
        <taxon>Candidatus Woeseibacteriota</taxon>
    </lineage>
</organism>
<dbReference type="InterPro" id="IPR051225">
    <property type="entry name" value="NAD(P)_epim/dehydratase"/>
</dbReference>
<dbReference type="Pfam" id="PF01370">
    <property type="entry name" value="Epimerase"/>
    <property type="match status" value="1"/>
</dbReference>
<dbReference type="EMBL" id="MGFP01000009">
    <property type="protein sequence ID" value="OGM10475.1"/>
    <property type="molecule type" value="Genomic_DNA"/>
</dbReference>
<dbReference type="PANTHER" id="PTHR42687">
    <property type="entry name" value="L-THREONINE 3-DEHYDROGENASE"/>
    <property type="match status" value="1"/>
</dbReference>
<evidence type="ECO:0000313" key="3">
    <source>
        <dbReference type="EMBL" id="OGM10475.1"/>
    </source>
</evidence>
<dbReference type="AlphaFoldDB" id="A0A1F7X809"/>